<dbReference type="PANTHER" id="PTHR31194:SF62">
    <property type="entry name" value="ETHYLENE-RESPONSIVE TRANSCRIPTION FACTOR ERF118"/>
    <property type="match status" value="1"/>
</dbReference>
<comment type="caution">
    <text evidence="7">The sequence shown here is derived from an EMBL/GenBank/DDBJ whole genome shotgun (WGS) entry which is preliminary data.</text>
</comment>
<dbReference type="OrthoDB" id="885920at2759"/>
<evidence type="ECO:0000256" key="2">
    <source>
        <dbReference type="ARBA" id="ARBA00023015"/>
    </source>
</evidence>
<dbReference type="PRINTS" id="PR00367">
    <property type="entry name" value="ETHRSPELEMNT"/>
</dbReference>
<evidence type="ECO:0000313" key="8">
    <source>
        <dbReference type="Proteomes" id="UP000015453"/>
    </source>
</evidence>
<sequence length="115" mass="13609">HKNQSIVFRSRRYRLILRRIRGSAEEEFEEESLRNRAAEAGSVSDQLLDFEFARGNRHRRPSNFVGVRKRKWGKYAAEIRDPFHKGKRVWLGTFATAEEAAEAYTSRKREIEEKL</sequence>
<comment type="subcellular location">
    <subcellularLocation>
        <location evidence="1">Nucleus</location>
    </subcellularLocation>
</comment>
<feature type="non-terminal residue" evidence="7">
    <location>
        <position position="115"/>
    </location>
</feature>
<dbReference type="InterPro" id="IPR001471">
    <property type="entry name" value="AP2/ERF_dom"/>
</dbReference>
<dbReference type="InterPro" id="IPR036955">
    <property type="entry name" value="AP2/ERF_dom_sf"/>
</dbReference>
<evidence type="ECO:0000259" key="6">
    <source>
        <dbReference type="PROSITE" id="PS51032"/>
    </source>
</evidence>
<dbReference type="PANTHER" id="PTHR31194">
    <property type="entry name" value="SHN SHINE , DNA BINDING / TRANSCRIPTION FACTOR"/>
    <property type="match status" value="1"/>
</dbReference>
<keyword evidence="5" id="KW-0539">Nucleus</keyword>
<proteinExistence type="predicted"/>
<protein>
    <recommendedName>
        <fullName evidence="6">AP2/ERF domain-containing protein</fullName>
    </recommendedName>
</protein>
<dbReference type="SUPFAM" id="SSF54171">
    <property type="entry name" value="DNA-binding domain"/>
    <property type="match status" value="1"/>
</dbReference>
<evidence type="ECO:0000256" key="3">
    <source>
        <dbReference type="ARBA" id="ARBA00023125"/>
    </source>
</evidence>
<dbReference type="EMBL" id="AUSU01003118">
    <property type="protein sequence ID" value="EPS67427.1"/>
    <property type="molecule type" value="Genomic_DNA"/>
</dbReference>
<keyword evidence="3" id="KW-0238">DNA-binding</keyword>
<keyword evidence="2" id="KW-0805">Transcription regulation</keyword>
<evidence type="ECO:0000256" key="5">
    <source>
        <dbReference type="ARBA" id="ARBA00023242"/>
    </source>
</evidence>
<evidence type="ECO:0000313" key="7">
    <source>
        <dbReference type="EMBL" id="EPS67427.1"/>
    </source>
</evidence>
<name>S8E519_9LAMI</name>
<dbReference type="GO" id="GO:0003700">
    <property type="term" value="F:DNA-binding transcription factor activity"/>
    <property type="evidence" value="ECO:0007669"/>
    <property type="project" value="InterPro"/>
</dbReference>
<dbReference type="Pfam" id="PF00847">
    <property type="entry name" value="AP2"/>
    <property type="match status" value="1"/>
</dbReference>
<dbReference type="Gene3D" id="3.30.730.10">
    <property type="entry name" value="AP2/ERF domain"/>
    <property type="match status" value="1"/>
</dbReference>
<accession>S8E519</accession>
<dbReference type="GO" id="GO:0005634">
    <property type="term" value="C:nucleus"/>
    <property type="evidence" value="ECO:0007669"/>
    <property type="project" value="UniProtKB-SubCell"/>
</dbReference>
<dbReference type="AlphaFoldDB" id="S8E519"/>
<gene>
    <name evidence="7" type="ORF">M569_07350</name>
</gene>
<dbReference type="Proteomes" id="UP000015453">
    <property type="component" value="Unassembled WGS sequence"/>
</dbReference>
<dbReference type="InterPro" id="IPR016177">
    <property type="entry name" value="DNA-bd_dom_sf"/>
</dbReference>
<keyword evidence="4" id="KW-0804">Transcription</keyword>
<evidence type="ECO:0000256" key="4">
    <source>
        <dbReference type="ARBA" id="ARBA00023163"/>
    </source>
</evidence>
<dbReference type="InterPro" id="IPR050913">
    <property type="entry name" value="AP2/ERF_ERF"/>
</dbReference>
<organism evidence="7 8">
    <name type="scientific">Genlisea aurea</name>
    <dbReference type="NCBI Taxonomy" id="192259"/>
    <lineage>
        <taxon>Eukaryota</taxon>
        <taxon>Viridiplantae</taxon>
        <taxon>Streptophyta</taxon>
        <taxon>Embryophyta</taxon>
        <taxon>Tracheophyta</taxon>
        <taxon>Spermatophyta</taxon>
        <taxon>Magnoliopsida</taxon>
        <taxon>eudicotyledons</taxon>
        <taxon>Gunneridae</taxon>
        <taxon>Pentapetalae</taxon>
        <taxon>asterids</taxon>
        <taxon>lamiids</taxon>
        <taxon>Lamiales</taxon>
        <taxon>Lentibulariaceae</taxon>
        <taxon>Genlisea</taxon>
    </lineage>
</organism>
<dbReference type="PROSITE" id="PS51032">
    <property type="entry name" value="AP2_ERF"/>
    <property type="match status" value="1"/>
</dbReference>
<feature type="non-terminal residue" evidence="7">
    <location>
        <position position="1"/>
    </location>
</feature>
<reference evidence="7 8" key="1">
    <citation type="journal article" date="2013" name="BMC Genomics">
        <title>The miniature genome of a carnivorous plant Genlisea aurea contains a low number of genes and short non-coding sequences.</title>
        <authorList>
            <person name="Leushkin E.V."/>
            <person name="Sutormin R.A."/>
            <person name="Nabieva E.R."/>
            <person name="Penin A.A."/>
            <person name="Kondrashov A.S."/>
            <person name="Logacheva M.D."/>
        </authorList>
    </citation>
    <scope>NUCLEOTIDE SEQUENCE [LARGE SCALE GENOMIC DNA]</scope>
</reference>
<dbReference type="SMART" id="SM00380">
    <property type="entry name" value="AP2"/>
    <property type="match status" value="1"/>
</dbReference>
<evidence type="ECO:0000256" key="1">
    <source>
        <dbReference type="ARBA" id="ARBA00004123"/>
    </source>
</evidence>
<feature type="domain" description="AP2/ERF" evidence="6">
    <location>
        <begin position="63"/>
        <end position="115"/>
    </location>
</feature>
<dbReference type="GO" id="GO:0003677">
    <property type="term" value="F:DNA binding"/>
    <property type="evidence" value="ECO:0007669"/>
    <property type="project" value="UniProtKB-KW"/>
</dbReference>
<keyword evidence="8" id="KW-1185">Reference proteome</keyword>